<name>A0A3B0WQU3_9ZZZZ</name>
<accession>A0A3B0WQU3</accession>
<dbReference type="InterPro" id="IPR004268">
    <property type="entry name" value="MurJ"/>
</dbReference>
<feature type="transmembrane region" description="Helical" evidence="8">
    <location>
        <begin position="168"/>
        <end position="188"/>
    </location>
</feature>
<reference evidence="9" key="1">
    <citation type="submission" date="2018-06" db="EMBL/GenBank/DDBJ databases">
        <authorList>
            <person name="Zhirakovskaya E."/>
        </authorList>
    </citation>
    <scope>NUCLEOTIDE SEQUENCE</scope>
</reference>
<feature type="transmembrane region" description="Helical" evidence="8">
    <location>
        <begin position="90"/>
        <end position="113"/>
    </location>
</feature>
<sequence length="531" mass="57977">MLLKSTAVVGVMTLLSRILGLTRDITFAAFFGASASTDAFFVAFKIPNFMRRLFAEGAFSQSFVPVFSEYRETRDFAALKDLVNHVTGTLGGFLLALSIAGSLAAPLLVYLFAPGFIDTTTDAAAGGSISAADRFQLTSDMLSITFSYIFFISLTALAGGILNSYNKFAVPAFTPVLLNLCLTGAAIWGAEYFTQPVMALAWGVALAGFLQLLFQLPFLKQINLLPVPQFKRAHQGVKKIQRLMLPAIIGSSVAQINLLLDTVIASFLAAGSVSWLYYSDRLVEFPLGIFGIALATVILPSLSKQHARQSTEQFNQTLDWALKLVTLIALPASLGLLCLSAPLLSALFGYGEFSLHDIEMSALSLMAYALGLPAFIYIKVLAPGYYARQDTRTPMRIGVIAMITNMFLNLLLVIPLVLLEFEGPHLGLALATTGSAYLNAFMLYRGLRKQGIYTHLNGWSTLLIQAIIANIAMSLFLLYYSPPINIWLEWPLLERVPSLLGFVFIAMLIYAASLLACGFRPRQLQQTDPKH</sequence>
<evidence type="ECO:0000313" key="9">
    <source>
        <dbReference type="EMBL" id="VAW58345.1"/>
    </source>
</evidence>
<dbReference type="Pfam" id="PF03023">
    <property type="entry name" value="MurJ"/>
    <property type="match status" value="1"/>
</dbReference>
<dbReference type="AlphaFoldDB" id="A0A3B0WQU3"/>
<dbReference type="PANTHER" id="PTHR47019">
    <property type="entry name" value="LIPID II FLIPPASE MURJ"/>
    <property type="match status" value="1"/>
</dbReference>
<feature type="transmembrane region" description="Helical" evidence="8">
    <location>
        <begin position="141"/>
        <end position="161"/>
    </location>
</feature>
<dbReference type="EMBL" id="UOFG01000033">
    <property type="protein sequence ID" value="VAW58345.1"/>
    <property type="molecule type" value="Genomic_DNA"/>
</dbReference>
<feature type="transmembrane region" description="Helical" evidence="8">
    <location>
        <begin position="499"/>
        <end position="519"/>
    </location>
</feature>
<feature type="transmembrane region" description="Helical" evidence="8">
    <location>
        <begin position="25"/>
        <end position="44"/>
    </location>
</feature>
<evidence type="ECO:0000256" key="4">
    <source>
        <dbReference type="ARBA" id="ARBA00022960"/>
    </source>
</evidence>
<dbReference type="CDD" id="cd13123">
    <property type="entry name" value="MATE_MurJ_like"/>
    <property type="match status" value="1"/>
</dbReference>
<feature type="transmembrane region" description="Helical" evidence="8">
    <location>
        <begin position="243"/>
        <end position="270"/>
    </location>
</feature>
<evidence type="ECO:0000256" key="5">
    <source>
        <dbReference type="ARBA" id="ARBA00022984"/>
    </source>
</evidence>
<feature type="transmembrane region" description="Helical" evidence="8">
    <location>
        <begin position="200"/>
        <end position="222"/>
    </location>
</feature>
<evidence type="ECO:0000256" key="8">
    <source>
        <dbReference type="SAM" id="Phobius"/>
    </source>
</evidence>
<organism evidence="9">
    <name type="scientific">hydrothermal vent metagenome</name>
    <dbReference type="NCBI Taxonomy" id="652676"/>
    <lineage>
        <taxon>unclassified sequences</taxon>
        <taxon>metagenomes</taxon>
        <taxon>ecological metagenomes</taxon>
    </lineage>
</organism>
<feature type="transmembrane region" description="Helical" evidence="8">
    <location>
        <begin position="456"/>
        <end position="479"/>
    </location>
</feature>
<evidence type="ECO:0000256" key="1">
    <source>
        <dbReference type="ARBA" id="ARBA00004651"/>
    </source>
</evidence>
<dbReference type="PANTHER" id="PTHR47019:SF1">
    <property type="entry name" value="LIPID II FLIPPASE MURJ"/>
    <property type="match status" value="1"/>
</dbReference>
<feature type="transmembrane region" description="Helical" evidence="8">
    <location>
        <begin position="365"/>
        <end position="387"/>
    </location>
</feature>
<dbReference type="NCBIfam" id="TIGR01695">
    <property type="entry name" value="murJ_mviN"/>
    <property type="match status" value="1"/>
</dbReference>
<dbReference type="GO" id="GO:0005886">
    <property type="term" value="C:plasma membrane"/>
    <property type="evidence" value="ECO:0007669"/>
    <property type="project" value="UniProtKB-SubCell"/>
</dbReference>
<dbReference type="GO" id="GO:0015648">
    <property type="term" value="F:lipid-linked peptidoglycan transporter activity"/>
    <property type="evidence" value="ECO:0007669"/>
    <property type="project" value="TreeGrafter"/>
</dbReference>
<dbReference type="PIRSF" id="PIRSF002869">
    <property type="entry name" value="MviN"/>
    <property type="match status" value="1"/>
</dbReference>
<keyword evidence="2" id="KW-1003">Cell membrane</keyword>
<evidence type="ECO:0000256" key="2">
    <source>
        <dbReference type="ARBA" id="ARBA00022475"/>
    </source>
</evidence>
<keyword evidence="4" id="KW-0133">Cell shape</keyword>
<dbReference type="PRINTS" id="PR01806">
    <property type="entry name" value="VIRFACTRMVIN"/>
</dbReference>
<evidence type="ECO:0000256" key="7">
    <source>
        <dbReference type="ARBA" id="ARBA00023136"/>
    </source>
</evidence>
<dbReference type="InterPro" id="IPR051050">
    <property type="entry name" value="Lipid_II_flippase_MurJ/MviN"/>
</dbReference>
<dbReference type="GO" id="GO:0009252">
    <property type="term" value="P:peptidoglycan biosynthetic process"/>
    <property type="evidence" value="ECO:0007669"/>
    <property type="project" value="UniProtKB-KW"/>
</dbReference>
<feature type="transmembrane region" description="Helical" evidence="8">
    <location>
        <begin position="282"/>
        <end position="303"/>
    </location>
</feature>
<feature type="transmembrane region" description="Helical" evidence="8">
    <location>
        <begin position="399"/>
        <end position="419"/>
    </location>
</feature>
<protein>
    <submittedName>
        <fullName evidence="9">Proposed peptidoglycan lipid II flippase MurJ</fullName>
    </submittedName>
</protein>
<evidence type="ECO:0000256" key="3">
    <source>
        <dbReference type="ARBA" id="ARBA00022692"/>
    </source>
</evidence>
<comment type="subcellular location">
    <subcellularLocation>
        <location evidence="1">Cell membrane</location>
        <topology evidence="1">Multi-pass membrane protein</topology>
    </subcellularLocation>
</comment>
<keyword evidence="3 8" id="KW-0812">Transmembrane</keyword>
<dbReference type="GO" id="GO:0008360">
    <property type="term" value="P:regulation of cell shape"/>
    <property type="evidence" value="ECO:0007669"/>
    <property type="project" value="UniProtKB-KW"/>
</dbReference>
<keyword evidence="5" id="KW-0573">Peptidoglycan synthesis</keyword>
<dbReference type="GO" id="GO:0034204">
    <property type="term" value="P:lipid translocation"/>
    <property type="evidence" value="ECO:0007669"/>
    <property type="project" value="TreeGrafter"/>
</dbReference>
<feature type="transmembrane region" description="Helical" evidence="8">
    <location>
        <begin position="324"/>
        <end position="345"/>
    </location>
</feature>
<keyword evidence="7 8" id="KW-0472">Membrane</keyword>
<evidence type="ECO:0000256" key="6">
    <source>
        <dbReference type="ARBA" id="ARBA00022989"/>
    </source>
</evidence>
<feature type="transmembrane region" description="Helical" evidence="8">
    <location>
        <begin position="425"/>
        <end position="444"/>
    </location>
</feature>
<proteinExistence type="inferred from homology"/>
<dbReference type="HAMAP" id="MF_02078">
    <property type="entry name" value="MurJ_MviN"/>
    <property type="match status" value="1"/>
</dbReference>
<gene>
    <name evidence="9" type="ORF">MNBD_GAMMA11-3217</name>
</gene>
<keyword evidence="6 8" id="KW-1133">Transmembrane helix</keyword>